<dbReference type="SUPFAM" id="SSF54427">
    <property type="entry name" value="NTF2-like"/>
    <property type="match status" value="1"/>
</dbReference>
<evidence type="ECO:0000313" key="2">
    <source>
        <dbReference type="EMBL" id="PYE11147.1"/>
    </source>
</evidence>
<dbReference type="AlphaFoldDB" id="A0A318R9M4"/>
<comment type="caution">
    <text evidence="2">The sequence shown here is derived from an EMBL/GenBank/DDBJ whole genome shotgun (WGS) entry which is preliminary data.</text>
</comment>
<dbReference type="Pfam" id="PF12680">
    <property type="entry name" value="SnoaL_2"/>
    <property type="match status" value="1"/>
</dbReference>
<proteinExistence type="predicted"/>
<dbReference type="Gene3D" id="3.10.450.50">
    <property type="match status" value="1"/>
</dbReference>
<organism evidence="2 3">
    <name type="scientific">Williamsia limnetica</name>
    <dbReference type="NCBI Taxonomy" id="882452"/>
    <lineage>
        <taxon>Bacteria</taxon>
        <taxon>Bacillati</taxon>
        <taxon>Actinomycetota</taxon>
        <taxon>Actinomycetes</taxon>
        <taxon>Mycobacteriales</taxon>
        <taxon>Nocardiaceae</taxon>
        <taxon>Williamsia</taxon>
    </lineage>
</organism>
<dbReference type="InterPro" id="IPR032710">
    <property type="entry name" value="NTF2-like_dom_sf"/>
</dbReference>
<name>A0A318R9M4_WILLI</name>
<accession>A0A318R9M4</accession>
<evidence type="ECO:0000259" key="1">
    <source>
        <dbReference type="Pfam" id="PF12680"/>
    </source>
</evidence>
<reference evidence="2 3" key="1">
    <citation type="submission" date="2018-06" db="EMBL/GenBank/DDBJ databases">
        <title>Genomic Encyclopedia of Type Strains, Phase IV (KMG-IV): sequencing the most valuable type-strain genomes for metagenomic binning, comparative biology and taxonomic classification.</title>
        <authorList>
            <person name="Goeker M."/>
        </authorList>
    </citation>
    <scope>NUCLEOTIDE SEQUENCE [LARGE SCALE GENOMIC DNA]</scope>
    <source>
        <strain evidence="2 3">DSM 45521</strain>
    </source>
</reference>
<dbReference type="Proteomes" id="UP000247591">
    <property type="component" value="Unassembled WGS sequence"/>
</dbReference>
<feature type="domain" description="SnoaL-like" evidence="1">
    <location>
        <begin position="27"/>
        <end position="123"/>
    </location>
</feature>
<dbReference type="InterPro" id="IPR037401">
    <property type="entry name" value="SnoaL-like"/>
</dbReference>
<dbReference type="OrthoDB" id="4550754at2"/>
<dbReference type="EMBL" id="QJSP01000037">
    <property type="protein sequence ID" value="PYE11147.1"/>
    <property type="molecule type" value="Genomic_DNA"/>
</dbReference>
<dbReference type="GO" id="GO:0016853">
    <property type="term" value="F:isomerase activity"/>
    <property type="evidence" value="ECO:0007669"/>
    <property type="project" value="UniProtKB-KW"/>
</dbReference>
<sequence>MNAQSDNRRVVEQFWGALDDGPPTGSALEAWKKFFAHDAVWEMPFAPEPLVQAVPGGELIGHFIDWFFESVPDLRIDSLTIHDTADPELFILELHGTATVTQTGKIYANTYCTHMRIHDGQIVLLREYFNPEVVVEAFGRDEIAKGMSTVMAAAGVGVGQ</sequence>
<keyword evidence="3" id="KW-1185">Reference proteome</keyword>
<gene>
    <name evidence="2" type="ORF">DFR67_1377</name>
</gene>
<protein>
    <submittedName>
        <fullName evidence="2">Ketosteroid isomerase-like protein</fullName>
    </submittedName>
</protein>
<keyword evidence="2" id="KW-0413">Isomerase</keyword>
<evidence type="ECO:0000313" key="3">
    <source>
        <dbReference type="Proteomes" id="UP000247591"/>
    </source>
</evidence>